<sequence>MKKLLLVVLFSGMMMGAYAQTDYNQNEVKLNILNTIAQGSIEIGYERFVDNDQSIGVEYLINDRFGYNGQGKGKKFNTSSLLVSYNFYFLNNDPEQGNIYVYPFFKYRFGDFTEPDDNGNTIVTDMNSGMIGIGVGYKWVQSDKFAIAPYVNIARGFSDEVNDRFSAVELNAGVSIGYRF</sequence>
<dbReference type="AlphaFoldDB" id="A0A2Z4IHY4"/>
<name>A0A2Z4IHY4_9BACT</name>
<dbReference type="EMBL" id="CP030041">
    <property type="protein sequence ID" value="AWW30118.1"/>
    <property type="molecule type" value="Genomic_DNA"/>
</dbReference>
<evidence type="ECO:0000256" key="1">
    <source>
        <dbReference type="SAM" id="SignalP"/>
    </source>
</evidence>
<dbReference type="OrthoDB" id="768080at2"/>
<accession>A0A2Z4IHY4</accession>
<proteinExistence type="predicted"/>
<reference evidence="2 3" key="1">
    <citation type="submission" date="2018-06" db="EMBL/GenBank/DDBJ databases">
        <title>Echinicola strongylocentroti sp. nov., isolated from a sea urchin Strongylocentrotus intermedius.</title>
        <authorList>
            <person name="Bae S.S."/>
        </authorList>
    </citation>
    <scope>NUCLEOTIDE SEQUENCE [LARGE SCALE GENOMIC DNA]</scope>
    <source>
        <strain evidence="2 3">MEBiC08714</strain>
    </source>
</reference>
<dbReference type="RefSeq" id="WP_112783505.1">
    <property type="nucleotide sequence ID" value="NZ_CP030041.1"/>
</dbReference>
<feature type="signal peptide" evidence="1">
    <location>
        <begin position="1"/>
        <end position="19"/>
    </location>
</feature>
<keyword evidence="1" id="KW-0732">Signal</keyword>
<gene>
    <name evidence="2" type="ORF">DN752_08265</name>
</gene>
<dbReference type="KEGG" id="est:DN752_08265"/>
<organism evidence="2 3">
    <name type="scientific">Echinicola strongylocentroti</name>
    <dbReference type="NCBI Taxonomy" id="1795355"/>
    <lineage>
        <taxon>Bacteria</taxon>
        <taxon>Pseudomonadati</taxon>
        <taxon>Bacteroidota</taxon>
        <taxon>Cytophagia</taxon>
        <taxon>Cytophagales</taxon>
        <taxon>Cyclobacteriaceae</taxon>
        <taxon>Echinicola</taxon>
    </lineage>
</organism>
<evidence type="ECO:0000313" key="2">
    <source>
        <dbReference type="EMBL" id="AWW30118.1"/>
    </source>
</evidence>
<feature type="chain" id="PRO_5016318937" evidence="1">
    <location>
        <begin position="20"/>
        <end position="180"/>
    </location>
</feature>
<dbReference type="Proteomes" id="UP000248688">
    <property type="component" value="Chromosome"/>
</dbReference>
<protein>
    <submittedName>
        <fullName evidence="2">DUF3575 domain-containing protein</fullName>
    </submittedName>
</protein>
<keyword evidence="3" id="KW-1185">Reference proteome</keyword>
<evidence type="ECO:0000313" key="3">
    <source>
        <dbReference type="Proteomes" id="UP000248688"/>
    </source>
</evidence>